<dbReference type="PANTHER" id="PTHR43861">
    <property type="entry name" value="TRANS-ACONITATE 2-METHYLTRANSFERASE-RELATED"/>
    <property type="match status" value="1"/>
</dbReference>
<dbReference type="Pfam" id="PF13649">
    <property type="entry name" value="Methyltransf_25"/>
    <property type="match status" value="1"/>
</dbReference>
<dbReference type="Gene3D" id="3.40.50.150">
    <property type="entry name" value="Vaccinia Virus protein VP39"/>
    <property type="match status" value="1"/>
</dbReference>
<dbReference type="CDD" id="cd02440">
    <property type="entry name" value="AdoMet_MTases"/>
    <property type="match status" value="1"/>
</dbReference>
<dbReference type="SUPFAM" id="SSF53335">
    <property type="entry name" value="S-adenosyl-L-methionine-dependent methyltransferases"/>
    <property type="match status" value="1"/>
</dbReference>
<gene>
    <name evidence="3" type="ORF">GF339_05415</name>
</gene>
<sequence>MMNKITRSLRSQLYKLVICVSAQIPLKTFQHLLIEMTTRRAYSLPSDEGLRFLFRLDAALYPVKGELAISYGGGIHTKHRHIGYHDFFVSRIYSEEQVLDLGCGNGALAYDIAERVGSHVFAIDLNPESIRQACCLYSHPRIEYQVGDILRDLPHKHFDVIILSNVLEHLANRIEFLQDVQAAIQPSHMLIRVPLFERDWQVPLKKELGVEWRLDATHETEYTLECFAAEIAKAGLHITYQKVRWGEIWAEVVSHAA</sequence>
<evidence type="ECO:0000313" key="3">
    <source>
        <dbReference type="EMBL" id="MBD3324001.1"/>
    </source>
</evidence>
<keyword evidence="1" id="KW-0808">Transferase</keyword>
<accession>A0A9D5Q5L5</accession>
<dbReference type="InterPro" id="IPR029063">
    <property type="entry name" value="SAM-dependent_MTases_sf"/>
</dbReference>
<feature type="domain" description="Methyltransferase" evidence="2">
    <location>
        <begin position="98"/>
        <end position="186"/>
    </location>
</feature>
<name>A0A9D5Q5L5_9BACT</name>
<dbReference type="InterPro" id="IPR041698">
    <property type="entry name" value="Methyltransf_25"/>
</dbReference>
<dbReference type="GO" id="GO:0032259">
    <property type="term" value="P:methylation"/>
    <property type="evidence" value="ECO:0007669"/>
    <property type="project" value="UniProtKB-KW"/>
</dbReference>
<comment type="caution">
    <text evidence="3">The sequence shown here is derived from an EMBL/GenBank/DDBJ whole genome shotgun (WGS) entry which is preliminary data.</text>
</comment>
<keyword evidence="3" id="KW-0489">Methyltransferase</keyword>
<reference evidence="3" key="1">
    <citation type="submission" date="2019-11" db="EMBL/GenBank/DDBJ databases">
        <title>Microbial mats filling the niche in hypersaline microbial mats.</title>
        <authorList>
            <person name="Wong H.L."/>
            <person name="Macleod F.I."/>
            <person name="White R.A. III"/>
            <person name="Burns B.P."/>
        </authorList>
    </citation>
    <scope>NUCLEOTIDE SEQUENCE</scope>
    <source>
        <strain evidence="3">Rbin_158</strain>
    </source>
</reference>
<protein>
    <submittedName>
        <fullName evidence="3">Methyltransferase domain-containing protein</fullName>
    </submittedName>
</protein>
<dbReference type="EMBL" id="WJJP01000170">
    <property type="protein sequence ID" value="MBD3324001.1"/>
    <property type="molecule type" value="Genomic_DNA"/>
</dbReference>
<evidence type="ECO:0000256" key="1">
    <source>
        <dbReference type="ARBA" id="ARBA00022679"/>
    </source>
</evidence>
<organism evidence="3 4">
    <name type="scientific">candidate division KSB3 bacterium</name>
    <dbReference type="NCBI Taxonomy" id="2044937"/>
    <lineage>
        <taxon>Bacteria</taxon>
        <taxon>candidate division KSB3</taxon>
    </lineage>
</organism>
<evidence type="ECO:0000313" key="4">
    <source>
        <dbReference type="Proteomes" id="UP000649604"/>
    </source>
</evidence>
<proteinExistence type="predicted"/>
<evidence type="ECO:0000259" key="2">
    <source>
        <dbReference type="Pfam" id="PF13649"/>
    </source>
</evidence>
<dbReference type="GO" id="GO:0008168">
    <property type="term" value="F:methyltransferase activity"/>
    <property type="evidence" value="ECO:0007669"/>
    <property type="project" value="UniProtKB-KW"/>
</dbReference>
<dbReference type="Proteomes" id="UP000649604">
    <property type="component" value="Unassembled WGS sequence"/>
</dbReference>
<dbReference type="AlphaFoldDB" id="A0A9D5Q5L5"/>